<dbReference type="Proteomes" id="UP001107558">
    <property type="component" value="Chromosome 4"/>
</dbReference>
<evidence type="ECO:0000256" key="5">
    <source>
        <dbReference type="ARBA" id="ARBA00022725"/>
    </source>
</evidence>
<comment type="subcellular location">
    <subcellularLocation>
        <location evidence="1 10">Cell membrane</location>
        <topology evidence="1 10">Multi-pass membrane protein</topology>
    </subcellularLocation>
</comment>
<dbReference type="AlphaFoldDB" id="A0A9J6BGI1"/>
<comment type="caution">
    <text evidence="11">The sequence shown here is derived from an EMBL/GenBank/DDBJ whole genome shotgun (WGS) entry which is preliminary data.</text>
</comment>
<dbReference type="InterPro" id="IPR004117">
    <property type="entry name" value="7tm6_olfct_rcpt"/>
</dbReference>
<keyword evidence="12" id="KW-1185">Reference proteome</keyword>
<evidence type="ECO:0000256" key="6">
    <source>
        <dbReference type="ARBA" id="ARBA00022989"/>
    </source>
</evidence>
<keyword evidence="2" id="KW-1003">Cell membrane</keyword>
<feature type="transmembrane region" description="Helical" evidence="10">
    <location>
        <begin position="13"/>
        <end position="38"/>
    </location>
</feature>
<dbReference type="OrthoDB" id="6765072at2759"/>
<dbReference type="GO" id="GO:0007165">
    <property type="term" value="P:signal transduction"/>
    <property type="evidence" value="ECO:0007669"/>
    <property type="project" value="UniProtKB-KW"/>
</dbReference>
<reference evidence="11" key="1">
    <citation type="submission" date="2021-03" db="EMBL/GenBank/DDBJ databases">
        <title>Chromosome level genome of the anhydrobiotic midge Polypedilum vanderplanki.</title>
        <authorList>
            <person name="Yoshida Y."/>
            <person name="Kikawada T."/>
            <person name="Gusev O."/>
        </authorList>
    </citation>
    <scope>NUCLEOTIDE SEQUENCE</scope>
    <source>
        <strain evidence="11">NIAS01</strain>
        <tissue evidence="11">Whole body or cell culture</tissue>
    </source>
</reference>
<feature type="transmembrane region" description="Helical" evidence="10">
    <location>
        <begin position="231"/>
        <end position="251"/>
    </location>
</feature>
<dbReference type="PANTHER" id="PTHR21137:SF35">
    <property type="entry name" value="ODORANT RECEPTOR 19A-RELATED"/>
    <property type="match status" value="1"/>
</dbReference>
<keyword evidence="7 10" id="KW-0472">Membrane</keyword>
<dbReference type="GO" id="GO:0005886">
    <property type="term" value="C:plasma membrane"/>
    <property type="evidence" value="ECO:0007669"/>
    <property type="project" value="UniProtKB-SubCell"/>
</dbReference>
<evidence type="ECO:0000256" key="9">
    <source>
        <dbReference type="ARBA" id="ARBA00023224"/>
    </source>
</evidence>
<keyword evidence="6 10" id="KW-1133">Transmembrane helix</keyword>
<organism evidence="11 12">
    <name type="scientific">Polypedilum vanderplanki</name>
    <name type="common">Sleeping chironomid midge</name>
    <dbReference type="NCBI Taxonomy" id="319348"/>
    <lineage>
        <taxon>Eukaryota</taxon>
        <taxon>Metazoa</taxon>
        <taxon>Ecdysozoa</taxon>
        <taxon>Arthropoda</taxon>
        <taxon>Hexapoda</taxon>
        <taxon>Insecta</taxon>
        <taxon>Pterygota</taxon>
        <taxon>Neoptera</taxon>
        <taxon>Endopterygota</taxon>
        <taxon>Diptera</taxon>
        <taxon>Nematocera</taxon>
        <taxon>Chironomoidea</taxon>
        <taxon>Chironomidae</taxon>
        <taxon>Chironominae</taxon>
        <taxon>Polypedilum</taxon>
        <taxon>Polypedilum</taxon>
    </lineage>
</organism>
<keyword evidence="3 10" id="KW-0716">Sensory transduction</keyword>
<accession>A0A9J6BGI1</accession>
<evidence type="ECO:0000256" key="4">
    <source>
        <dbReference type="ARBA" id="ARBA00022692"/>
    </source>
</evidence>
<comment type="similarity">
    <text evidence="10">Belongs to the insect chemoreceptor superfamily. Heteromeric odorant receptor channel (TC 1.A.69) family.</text>
</comment>
<keyword evidence="9 10" id="KW-0807">Transducer</keyword>
<dbReference type="GO" id="GO:0004984">
    <property type="term" value="F:olfactory receptor activity"/>
    <property type="evidence" value="ECO:0007669"/>
    <property type="project" value="InterPro"/>
</dbReference>
<dbReference type="PANTHER" id="PTHR21137">
    <property type="entry name" value="ODORANT RECEPTOR"/>
    <property type="match status" value="1"/>
</dbReference>
<dbReference type="GO" id="GO:0005549">
    <property type="term" value="F:odorant binding"/>
    <property type="evidence" value="ECO:0007669"/>
    <property type="project" value="InterPro"/>
</dbReference>
<evidence type="ECO:0000256" key="2">
    <source>
        <dbReference type="ARBA" id="ARBA00022475"/>
    </source>
</evidence>
<dbReference type="EMBL" id="JADBJN010000004">
    <property type="protein sequence ID" value="KAG5668972.1"/>
    <property type="molecule type" value="Genomic_DNA"/>
</dbReference>
<evidence type="ECO:0000256" key="3">
    <source>
        <dbReference type="ARBA" id="ARBA00022606"/>
    </source>
</evidence>
<dbReference type="Pfam" id="PF02949">
    <property type="entry name" value="7tm_6"/>
    <property type="match status" value="1"/>
</dbReference>
<keyword evidence="8 10" id="KW-0675">Receptor</keyword>
<evidence type="ECO:0000313" key="11">
    <source>
        <dbReference type="EMBL" id="KAG5668972.1"/>
    </source>
</evidence>
<evidence type="ECO:0000256" key="8">
    <source>
        <dbReference type="ARBA" id="ARBA00023170"/>
    </source>
</evidence>
<keyword evidence="4 10" id="KW-0812">Transmembrane</keyword>
<sequence length="342" mass="39976">MIFFVVFDKNVEIPYRIIGAIITPINIYNITKFIVIFIKRKEIHEIIQKLPMNYSKLQEKKFKIKKLQNSVKIPFKAFAFLACFTLIRITIFLAFFSSTKSFYLDIKFPFDTSNFFIYLSSHFWIACTGTALNVTLMLSEIFIYNLIVMLIVEFRQLRENFCEIGEKIKKLVKIEKKLKTINCADETKIQQKLAEIKELHSQINSSVDHFAVTHSKLLNIRFDIQNIFSKIFLVNFLSTSFIVCFGAFVAIKSSSIGDSMTNLFLSACQSWMLFVPCKFSEMVKNENFLIAKAAYFCGWEEIESIEIKKKILFIIMRSQKSEAFRNWKFSEISLEQFLKVGI</sequence>
<evidence type="ECO:0000256" key="10">
    <source>
        <dbReference type="RuleBase" id="RU351113"/>
    </source>
</evidence>
<evidence type="ECO:0000256" key="7">
    <source>
        <dbReference type="ARBA" id="ARBA00023136"/>
    </source>
</evidence>
<feature type="transmembrane region" description="Helical" evidence="10">
    <location>
        <begin position="73"/>
        <end position="95"/>
    </location>
</feature>
<keyword evidence="5 10" id="KW-0552">Olfaction</keyword>
<name>A0A9J6BGI1_POLVA</name>
<protein>
    <recommendedName>
        <fullName evidence="10">Odorant receptor</fullName>
    </recommendedName>
</protein>
<evidence type="ECO:0000313" key="12">
    <source>
        <dbReference type="Proteomes" id="UP001107558"/>
    </source>
</evidence>
<gene>
    <name evidence="11" type="ORF">PVAND_016877</name>
</gene>
<proteinExistence type="inferred from homology"/>
<feature type="transmembrane region" description="Helical" evidence="10">
    <location>
        <begin position="115"/>
        <end position="148"/>
    </location>
</feature>
<comment type="caution">
    <text evidence="10">Lacks conserved residue(s) required for the propagation of feature annotation.</text>
</comment>
<evidence type="ECO:0000256" key="1">
    <source>
        <dbReference type="ARBA" id="ARBA00004651"/>
    </source>
</evidence>